<keyword evidence="6" id="KW-0735">Signal-anchor</keyword>
<dbReference type="GO" id="GO:0016758">
    <property type="term" value="F:hexosyltransferase activity"/>
    <property type="evidence" value="ECO:0007669"/>
    <property type="project" value="InterPro"/>
</dbReference>
<dbReference type="EC" id="2.4.1.-" evidence="10"/>
<dbReference type="Gene3D" id="3.90.550.50">
    <property type="match status" value="1"/>
</dbReference>
<dbReference type="Ensembl" id="ENSDCDT00010029877.1">
    <property type="protein sequence ID" value="ENSDCDP00010024165.1"/>
    <property type="gene ID" value="ENSDCDG00010015320.1"/>
</dbReference>
<dbReference type="InterPro" id="IPR002659">
    <property type="entry name" value="Glyco_trans_31"/>
</dbReference>
<evidence type="ECO:0000256" key="9">
    <source>
        <dbReference type="ARBA" id="ARBA00023136"/>
    </source>
</evidence>
<evidence type="ECO:0000256" key="3">
    <source>
        <dbReference type="ARBA" id="ARBA00022676"/>
    </source>
</evidence>
<evidence type="ECO:0000256" key="8">
    <source>
        <dbReference type="ARBA" id="ARBA00023034"/>
    </source>
</evidence>
<dbReference type="PANTHER" id="PTHR11214:SF234">
    <property type="entry name" value="HEXOSYLTRANSFERASE"/>
    <property type="match status" value="1"/>
</dbReference>
<evidence type="ECO:0000256" key="2">
    <source>
        <dbReference type="ARBA" id="ARBA00008661"/>
    </source>
</evidence>
<evidence type="ECO:0000256" key="4">
    <source>
        <dbReference type="ARBA" id="ARBA00022679"/>
    </source>
</evidence>
<evidence type="ECO:0000256" key="10">
    <source>
        <dbReference type="RuleBase" id="RU363063"/>
    </source>
</evidence>
<keyword evidence="8 10" id="KW-0333">Golgi apparatus</keyword>
<keyword evidence="12" id="KW-1185">Reference proteome</keyword>
<dbReference type="Pfam" id="PF01762">
    <property type="entry name" value="Galactosyl_T"/>
    <property type="match status" value="1"/>
</dbReference>
<dbReference type="GO" id="GO:0030311">
    <property type="term" value="P:poly-N-acetyllactosamine biosynthetic process"/>
    <property type="evidence" value="ECO:0007669"/>
    <property type="project" value="TreeGrafter"/>
</dbReference>
<keyword evidence="9" id="KW-0472">Membrane</keyword>
<dbReference type="AlphaFoldDB" id="A0AAY4BT97"/>
<dbReference type="GO" id="GO:0006493">
    <property type="term" value="P:protein O-linked glycosylation"/>
    <property type="evidence" value="ECO:0007669"/>
    <property type="project" value="TreeGrafter"/>
</dbReference>
<evidence type="ECO:0000256" key="1">
    <source>
        <dbReference type="ARBA" id="ARBA00004323"/>
    </source>
</evidence>
<evidence type="ECO:0000313" key="11">
    <source>
        <dbReference type="Ensembl" id="ENSDCDP00010024165.1"/>
    </source>
</evidence>
<comment type="similarity">
    <text evidence="2 10">Belongs to the glycosyltransferase 31 family.</text>
</comment>
<evidence type="ECO:0000256" key="6">
    <source>
        <dbReference type="ARBA" id="ARBA00022968"/>
    </source>
</evidence>
<reference evidence="11" key="2">
    <citation type="submission" date="2025-09" db="UniProtKB">
        <authorList>
            <consortium name="Ensembl"/>
        </authorList>
    </citation>
    <scope>IDENTIFICATION</scope>
</reference>
<name>A0AAY4BT97_9TELE</name>
<evidence type="ECO:0000256" key="7">
    <source>
        <dbReference type="ARBA" id="ARBA00022989"/>
    </source>
</evidence>
<keyword evidence="3 10" id="KW-0328">Glycosyltransferase</keyword>
<reference evidence="11" key="1">
    <citation type="submission" date="2025-08" db="UniProtKB">
        <authorList>
            <consortium name="Ensembl"/>
        </authorList>
    </citation>
    <scope>IDENTIFICATION</scope>
</reference>
<evidence type="ECO:0000256" key="5">
    <source>
        <dbReference type="ARBA" id="ARBA00022692"/>
    </source>
</evidence>
<comment type="subcellular location">
    <subcellularLocation>
        <location evidence="1 10">Golgi apparatus membrane</location>
        <topology evidence="1 10">Single-pass type II membrane protein</topology>
    </subcellularLocation>
</comment>
<dbReference type="Proteomes" id="UP000694580">
    <property type="component" value="Unplaced"/>
</dbReference>
<organism evidence="11 12">
    <name type="scientific">Denticeps clupeoides</name>
    <name type="common">denticle herring</name>
    <dbReference type="NCBI Taxonomy" id="299321"/>
    <lineage>
        <taxon>Eukaryota</taxon>
        <taxon>Metazoa</taxon>
        <taxon>Chordata</taxon>
        <taxon>Craniata</taxon>
        <taxon>Vertebrata</taxon>
        <taxon>Euteleostomi</taxon>
        <taxon>Actinopterygii</taxon>
        <taxon>Neopterygii</taxon>
        <taxon>Teleostei</taxon>
        <taxon>Clupei</taxon>
        <taxon>Clupeiformes</taxon>
        <taxon>Denticipitoidei</taxon>
        <taxon>Denticipitidae</taxon>
        <taxon>Denticeps</taxon>
    </lineage>
</organism>
<keyword evidence="5" id="KW-0812">Transmembrane</keyword>
<sequence>MALKRRFVLVCCCLPCLALALFIYVTLAVCLSMSPAYNSHLVPVSRSLLLPDHFSPLPREAAGLRLGRGDRRPSAAADFADLPDQMRAFTLSMACRDFPLILDQPQLCDGGLQDQAEAPFLLLAIKSHQMNFERRHVIRRTWGQDGVVKGQRGQRGGLVRRVFLVAADDEMENGIRNRLLELEGATYGDILLWDFRDTLFNLTLKNVLFWKWFSERCHRAHFVFSADDDVFVRTPALIDHLQEEEERRPGKMSDFIMGNVIRFAAPVRWISEFFVPESFYKGLYPVYLARVHLYPIDCVYLGMCLERLGVVPRHSPAFLTFDFHESEEQSTCAYRTILLVHRRTPVQVLQLWDQVQVQAPPLDCINASIRVELLNDPEPTQTGDL</sequence>
<evidence type="ECO:0000313" key="12">
    <source>
        <dbReference type="Proteomes" id="UP000694580"/>
    </source>
</evidence>
<keyword evidence="7" id="KW-1133">Transmembrane helix</keyword>
<dbReference type="PANTHER" id="PTHR11214">
    <property type="entry name" value="BETA-1,3-N-ACETYLGLUCOSAMINYLTRANSFERASE"/>
    <property type="match status" value="1"/>
</dbReference>
<dbReference type="GO" id="GO:0000139">
    <property type="term" value="C:Golgi membrane"/>
    <property type="evidence" value="ECO:0007669"/>
    <property type="project" value="UniProtKB-SubCell"/>
</dbReference>
<accession>A0AAY4BT97</accession>
<protein>
    <recommendedName>
        <fullName evidence="10">Hexosyltransferase</fullName>
        <ecNumber evidence="10">2.4.1.-</ecNumber>
    </recommendedName>
</protein>
<proteinExistence type="inferred from homology"/>
<dbReference type="GO" id="GO:0008194">
    <property type="term" value="F:UDP-glycosyltransferase activity"/>
    <property type="evidence" value="ECO:0007669"/>
    <property type="project" value="TreeGrafter"/>
</dbReference>
<keyword evidence="4" id="KW-0808">Transferase</keyword>
<dbReference type="GeneTree" id="ENSGT00940000164878"/>